<reference evidence="7 8" key="1">
    <citation type="submission" date="2015-10" db="EMBL/GenBank/DDBJ databases">
        <title>Metagenome-Assembled Genomes uncover a global brackish microbiome.</title>
        <authorList>
            <person name="Hugerth L.W."/>
            <person name="Larsson J."/>
            <person name="Alneberg J."/>
            <person name="Lindh M.V."/>
            <person name="Legrand C."/>
            <person name="Pinhassi J."/>
            <person name="Andersson A.F."/>
        </authorList>
    </citation>
    <scope>NUCLEOTIDE SEQUENCE [LARGE SCALE GENOMIC DNA]</scope>
    <source>
        <strain evidence="7">BACL2 MAG-120802-bin41</strain>
    </source>
</reference>
<evidence type="ECO:0000256" key="2">
    <source>
        <dbReference type="ARBA" id="ARBA00010817"/>
    </source>
</evidence>
<dbReference type="GO" id="GO:0032993">
    <property type="term" value="C:protein-DNA complex"/>
    <property type="evidence" value="ECO:0007669"/>
    <property type="project" value="TreeGrafter"/>
</dbReference>
<evidence type="ECO:0000256" key="1">
    <source>
        <dbReference type="ARBA" id="ARBA00000086"/>
    </source>
</evidence>
<dbReference type="FunFam" id="1.10.340.30:FF:000004">
    <property type="entry name" value="DNA-3-methyladenine glycosylase II"/>
    <property type="match status" value="1"/>
</dbReference>
<evidence type="ECO:0000313" key="8">
    <source>
        <dbReference type="Proteomes" id="UP000053941"/>
    </source>
</evidence>
<evidence type="ECO:0000313" key="7">
    <source>
        <dbReference type="EMBL" id="KRO30748.1"/>
    </source>
</evidence>
<evidence type="ECO:0000256" key="3">
    <source>
        <dbReference type="ARBA" id="ARBA00012000"/>
    </source>
</evidence>
<comment type="caution">
    <text evidence="7">The sequence shown here is derived from an EMBL/GenBank/DDBJ whole genome shotgun (WGS) entry which is preliminary data.</text>
</comment>
<dbReference type="GO" id="GO:0006307">
    <property type="term" value="P:DNA alkylation repair"/>
    <property type="evidence" value="ECO:0007669"/>
    <property type="project" value="TreeGrafter"/>
</dbReference>
<dbReference type="GO" id="GO:0008725">
    <property type="term" value="F:DNA-3-methyladenine glycosylase activity"/>
    <property type="evidence" value="ECO:0007669"/>
    <property type="project" value="TreeGrafter"/>
</dbReference>
<dbReference type="PANTHER" id="PTHR43003">
    <property type="entry name" value="DNA-3-METHYLADENINE GLYCOSYLASE"/>
    <property type="match status" value="1"/>
</dbReference>
<dbReference type="AlphaFoldDB" id="A0A0R2NYP9"/>
<dbReference type="InterPro" id="IPR011257">
    <property type="entry name" value="DNA_glycosylase"/>
</dbReference>
<keyword evidence="5" id="KW-0234">DNA repair</keyword>
<evidence type="ECO:0000256" key="4">
    <source>
        <dbReference type="ARBA" id="ARBA00022763"/>
    </source>
</evidence>
<dbReference type="SMART" id="SM00478">
    <property type="entry name" value="ENDO3c"/>
    <property type="match status" value="1"/>
</dbReference>
<gene>
    <name evidence="7" type="ORF">ABR60_01790</name>
</gene>
<keyword evidence="4" id="KW-0227">DNA damage</keyword>
<dbReference type="InterPro" id="IPR051912">
    <property type="entry name" value="Alkylbase_DNA_Glycosylase/TA"/>
</dbReference>
<dbReference type="EC" id="3.2.2.21" evidence="3"/>
<dbReference type="Gene3D" id="1.10.1670.40">
    <property type="match status" value="1"/>
</dbReference>
<organism evidence="7 8">
    <name type="scientific">Actinobacteria bacterium BACL2 MAG-120802-bin41</name>
    <dbReference type="NCBI Taxonomy" id="1655568"/>
    <lineage>
        <taxon>Bacteria</taxon>
        <taxon>Bacillati</taxon>
        <taxon>Actinomycetota</taxon>
        <taxon>Actinomycetes</taxon>
        <taxon>Actinomycetes incertae sedis</taxon>
        <taxon>ac1 cluster</taxon>
    </lineage>
</organism>
<accession>A0A0R2NYP9</accession>
<dbReference type="PANTHER" id="PTHR43003:SF5">
    <property type="entry name" value="DNA-3-METHYLADENINE GLYCOSYLASE"/>
    <property type="match status" value="1"/>
</dbReference>
<dbReference type="GO" id="GO:0043916">
    <property type="term" value="F:DNA-7-methylguanine glycosylase activity"/>
    <property type="evidence" value="ECO:0007669"/>
    <property type="project" value="TreeGrafter"/>
</dbReference>
<evidence type="ECO:0000259" key="6">
    <source>
        <dbReference type="SMART" id="SM00478"/>
    </source>
</evidence>
<name>A0A0R2NYP9_9ACTN</name>
<dbReference type="CDD" id="cd00056">
    <property type="entry name" value="ENDO3c"/>
    <property type="match status" value="1"/>
</dbReference>
<comment type="similarity">
    <text evidence="2">Belongs to the alkylbase DNA glycosidase AlkA family.</text>
</comment>
<evidence type="ECO:0000256" key="5">
    <source>
        <dbReference type="ARBA" id="ARBA00023204"/>
    </source>
</evidence>
<dbReference type="EMBL" id="LIAS01000065">
    <property type="protein sequence ID" value="KRO30748.1"/>
    <property type="molecule type" value="Genomic_DNA"/>
</dbReference>
<dbReference type="InterPro" id="IPR003265">
    <property type="entry name" value="HhH-GPD_domain"/>
</dbReference>
<comment type="catalytic activity">
    <reaction evidence="1">
        <text>Hydrolysis of alkylated DNA, releasing 3-methyladenine, 3-methylguanine, 7-methylguanine and 7-methyladenine.</text>
        <dbReference type="EC" id="3.2.2.21"/>
    </reaction>
</comment>
<dbReference type="Pfam" id="PF00730">
    <property type="entry name" value="HhH-GPD"/>
    <property type="match status" value="1"/>
</dbReference>
<protein>
    <recommendedName>
        <fullName evidence="3">DNA-3-methyladenine glycosylase II</fullName>
        <ecNumber evidence="3">3.2.2.21</ecNumber>
    </recommendedName>
</protein>
<dbReference type="GO" id="GO:0005737">
    <property type="term" value="C:cytoplasm"/>
    <property type="evidence" value="ECO:0007669"/>
    <property type="project" value="TreeGrafter"/>
</dbReference>
<dbReference type="SUPFAM" id="SSF48150">
    <property type="entry name" value="DNA-glycosylase"/>
    <property type="match status" value="1"/>
</dbReference>
<proteinExistence type="inferred from homology"/>
<dbReference type="Gene3D" id="1.10.340.30">
    <property type="entry name" value="Hypothetical protein, domain 2"/>
    <property type="match status" value="1"/>
</dbReference>
<dbReference type="GO" id="GO:0032131">
    <property type="term" value="F:alkylated DNA binding"/>
    <property type="evidence" value="ECO:0007669"/>
    <property type="project" value="TreeGrafter"/>
</dbReference>
<dbReference type="GO" id="GO:0006285">
    <property type="term" value="P:base-excision repair, AP site formation"/>
    <property type="evidence" value="ECO:0007669"/>
    <property type="project" value="TreeGrafter"/>
</dbReference>
<feature type="domain" description="HhH-GPD" evidence="6">
    <location>
        <begin position="54"/>
        <end position="207"/>
    </location>
</feature>
<dbReference type="Proteomes" id="UP000053941">
    <property type="component" value="Unassembled WGS sequence"/>
</dbReference>
<sequence>MAITLAQSRKIGVEIAKRNPRFKPIIEEFGPCPIGLNSKKPLESNFSTLASSILSQQLSTKAAATIIGRVKHLSGGRISPSGIGRLSRSELRGAGCSNSKARALEELAQAALSSKVSMSSLHRLEDEEIREQLLPLFGIGIWTVEMFLIFQLGRQDVWPVGDLGVRRGWERVHRMRGEIKPAELLKLGEIYSPYRSHLAWYCWRATETA</sequence>